<proteinExistence type="predicted"/>
<accession>A0A412TT53</accession>
<feature type="transmembrane region" description="Helical" evidence="1">
    <location>
        <begin position="69"/>
        <end position="93"/>
    </location>
</feature>
<protein>
    <submittedName>
        <fullName evidence="2">Uncharacterized protein</fullName>
    </submittedName>
</protein>
<gene>
    <name evidence="2" type="ORF">DWW57_07130</name>
</gene>
<evidence type="ECO:0000256" key="1">
    <source>
        <dbReference type="SAM" id="Phobius"/>
    </source>
</evidence>
<reference evidence="2 3" key="1">
    <citation type="submission" date="2018-08" db="EMBL/GenBank/DDBJ databases">
        <title>A genome reference for cultivated species of the human gut microbiota.</title>
        <authorList>
            <person name="Zou Y."/>
            <person name="Xue W."/>
            <person name="Luo G."/>
        </authorList>
    </citation>
    <scope>NUCLEOTIDE SEQUENCE [LARGE SCALE GENOMIC DNA]</scope>
    <source>
        <strain evidence="2 3">AF16-14</strain>
    </source>
</reference>
<name>A0A412TT53_9BACT</name>
<keyword evidence="1" id="KW-0812">Transmembrane</keyword>
<feature type="transmembrane region" description="Helical" evidence="1">
    <location>
        <begin position="31"/>
        <end position="49"/>
    </location>
</feature>
<dbReference type="EMBL" id="QRYC01000007">
    <property type="protein sequence ID" value="RGU56959.1"/>
    <property type="molecule type" value="Genomic_DNA"/>
</dbReference>
<organism evidence="2 3">
    <name type="scientific">Odoribacter splanchnicus</name>
    <dbReference type="NCBI Taxonomy" id="28118"/>
    <lineage>
        <taxon>Bacteria</taxon>
        <taxon>Pseudomonadati</taxon>
        <taxon>Bacteroidota</taxon>
        <taxon>Bacteroidia</taxon>
        <taxon>Bacteroidales</taxon>
        <taxon>Odoribacteraceae</taxon>
        <taxon>Odoribacter</taxon>
    </lineage>
</organism>
<dbReference type="AlphaFoldDB" id="A0A412TT53"/>
<keyword evidence="1" id="KW-1133">Transmembrane helix</keyword>
<keyword evidence="1" id="KW-0472">Membrane</keyword>
<sequence length="106" mass="12023">MELLKKIVYSLNLSLYVLIAFMVGIFLKQWLLGGIIFLSSGVFIIGYKLSESMMVSRRDRYRNSEWGLLCRKLMWANNGVLMTAALLVIIVVWSGNEQIAGLFTGE</sequence>
<evidence type="ECO:0000313" key="2">
    <source>
        <dbReference type="EMBL" id="RGU56959.1"/>
    </source>
</evidence>
<dbReference type="Proteomes" id="UP000284243">
    <property type="component" value="Unassembled WGS sequence"/>
</dbReference>
<comment type="caution">
    <text evidence="2">The sequence shown here is derived from an EMBL/GenBank/DDBJ whole genome shotgun (WGS) entry which is preliminary data.</text>
</comment>
<dbReference type="RefSeq" id="WP_046405818.1">
    <property type="nucleotide sequence ID" value="NZ_CABJFF010000007.1"/>
</dbReference>
<feature type="transmembrane region" description="Helical" evidence="1">
    <location>
        <begin position="7"/>
        <end position="25"/>
    </location>
</feature>
<evidence type="ECO:0000313" key="3">
    <source>
        <dbReference type="Proteomes" id="UP000284243"/>
    </source>
</evidence>